<organism evidence="3 4">
    <name type="scientific">Paraburkholderia guartelaensis</name>
    <dbReference type="NCBI Taxonomy" id="2546446"/>
    <lineage>
        <taxon>Bacteria</taxon>
        <taxon>Pseudomonadati</taxon>
        <taxon>Pseudomonadota</taxon>
        <taxon>Betaproteobacteria</taxon>
        <taxon>Burkholderiales</taxon>
        <taxon>Burkholderiaceae</taxon>
        <taxon>Paraburkholderia</taxon>
    </lineage>
</organism>
<reference evidence="3 4" key="1">
    <citation type="submission" date="2019-03" db="EMBL/GenBank/DDBJ databases">
        <title>Paraburkholderia sp. isolated from native Mimosa gymnas in Guartela State Park, Brazil.</title>
        <authorList>
            <person name="Paulitsch F."/>
            <person name="Hungria M."/>
            <person name="Delamuta J.R.M."/>
            <person name="Ribeiro R.A."/>
            <person name="Dall'Agnol R."/>
            <person name="Silva J.S.B."/>
        </authorList>
    </citation>
    <scope>NUCLEOTIDE SEQUENCE [LARGE SCALE GENOMIC DNA]</scope>
    <source>
        <strain evidence="3 4">CNPSo 3008</strain>
    </source>
</reference>
<name>A0A4R5L858_9BURK</name>
<sequence length="127" mass="14479">MRYAMRKAVIRFIFLELLTVIVFSAIAYSADNDIDWLPRFVSELGDLYRATWFPHAFLVLFDVLHKFLKSYCGPLPSGSSSSGDDDTGTRRQFDDWPDNRPEFNTNGSIMHTFGTDATGHIRGDTHL</sequence>
<dbReference type="EMBL" id="SMOD01000023">
    <property type="protein sequence ID" value="TDG05118.1"/>
    <property type="molecule type" value="Genomic_DNA"/>
</dbReference>
<evidence type="ECO:0000256" key="1">
    <source>
        <dbReference type="SAM" id="MobiDB-lite"/>
    </source>
</evidence>
<dbReference type="Proteomes" id="UP000295606">
    <property type="component" value="Unassembled WGS sequence"/>
</dbReference>
<comment type="caution">
    <text evidence="3">The sequence shown here is derived from an EMBL/GenBank/DDBJ whole genome shotgun (WGS) entry which is preliminary data.</text>
</comment>
<keyword evidence="2" id="KW-0472">Membrane</keyword>
<gene>
    <name evidence="3" type="ORF">E1N52_27170</name>
</gene>
<feature type="compositionally biased region" description="Basic and acidic residues" evidence="1">
    <location>
        <begin position="87"/>
        <end position="101"/>
    </location>
</feature>
<dbReference type="AlphaFoldDB" id="A0A4R5L858"/>
<evidence type="ECO:0000313" key="3">
    <source>
        <dbReference type="EMBL" id="TDG05118.1"/>
    </source>
</evidence>
<feature type="transmembrane region" description="Helical" evidence="2">
    <location>
        <begin position="12"/>
        <end position="30"/>
    </location>
</feature>
<keyword evidence="2" id="KW-0812">Transmembrane</keyword>
<accession>A0A4R5L858</accession>
<feature type="region of interest" description="Disordered" evidence="1">
    <location>
        <begin position="75"/>
        <end position="117"/>
    </location>
</feature>
<keyword evidence="2" id="KW-1133">Transmembrane helix</keyword>
<protein>
    <submittedName>
        <fullName evidence="3">Uncharacterized protein</fullName>
    </submittedName>
</protein>
<evidence type="ECO:0000313" key="4">
    <source>
        <dbReference type="Proteomes" id="UP000295606"/>
    </source>
</evidence>
<dbReference type="RefSeq" id="WP_133185884.1">
    <property type="nucleotide sequence ID" value="NZ_SMOD01000023.1"/>
</dbReference>
<evidence type="ECO:0000256" key="2">
    <source>
        <dbReference type="SAM" id="Phobius"/>
    </source>
</evidence>
<proteinExistence type="predicted"/>